<name>A0A1H1R0S0_9MICO</name>
<feature type="transmembrane region" description="Helical" evidence="1">
    <location>
        <begin position="34"/>
        <end position="54"/>
    </location>
</feature>
<organism evidence="2 3">
    <name type="scientific">Microbacterium paraoxydans</name>
    <dbReference type="NCBI Taxonomy" id="199592"/>
    <lineage>
        <taxon>Bacteria</taxon>
        <taxon>Bacillati</taxon>
        <taxon>Actinomycetota</taxon>
        <taxon>Actinomycetes</taxon>
        <taxon>Micrococcales</taxon>
        <taxon>Microbacteriaceae</taxon>
        <taxon>Microbacterium</taxon>
    </lineage>
</organism>
<feature type="transmembrane region" description="Helical" evidence="1">
    <location>
        <begin position="66"/>
        <end position="88"/>
    </location>
</feature>
<evidence type="ECO:0000256" key="1">
    <source>
        <dbReference type="SAM" id="Phobius"/>
    </source>
</evidence>
<dbReference type="Proteomes" id="UP000182126">
    <property type="component" value="Chromosome I"/>
</dbReference>
<keyword evidence="1" id="KW-0472">Membrane</keyword>
<keyword evidence="1" id="KW-1133">Transmembrane helix</keyword>
<dbReference type="GeneID" id="36300944"/>
<keyword evidence="1" id="KW-0812">Transmembrane</keyword>
<proteinExistence type="predicted"/>
<gene>
    <name evidence="2" type="ORF">SAMN04489809_1529</name>
</gene>
<dbReference type="RefSeq" id="WP_060922461.1">
    <property type="nucleotide sequence ID" value="NZ_JBFBMG010000003.1"/>
</dbReference>
<evidence type="ECO:0000313" key="3">
    <source>
        <dbReference type="Proteomes" id="UP000182126"/>
    </source>
</evidence>
<evidence type="ECO:0000313" key="2">
    <source>
        <dbReference type="EMBL" id="SDS29252.1"/>
    </source>
</evidence>
<protein>
    <submittedName>
        <fullName evidence="2">Uncharacterized protein</fullName>
    </submittedName>
</protein>
<sequence length="91" mass="9076">MTAVSLIALGLVMTYRFATPLVDPAPPTPDYGVQALVAGVTMAAAAASGLGAGVYATKREVARGRIVGWTAAAMLAGTVLGAVLAFVLSAR</sequence>
<reference evidence="2 3" key="1">
    <citation type="submission" date="2016-10" db="EMBL/GenBank/DDBJ databases">
        <authorList>
            <person name="de Groot N.N."/>
        </authorList>
    </citation>
    <scope>NUCLEOTIDE SEQUENCE [LARGE SCALE GENOMIC DNA]</scope>
    <source>
        <strain evidence="2 3">DSM 15019</strain>
    </source>
</reference>
<dbReference type="AlphaFoldDB" id="A0A1H1R0S0"/>
<dbReference type="EMBL" id="LT629770">
    <property type="protein sequence ID" value="SDS29252.1"/>
    <property type="molecule type" value="Genomic_DNA"/>
</dbReference>
<accession>A0A1H1R0S0</accession>